<dbReference type="Pfam" id="PF13845">
    <property type="entry name" value="Septum_form"/>
    <property type="match status" value="1"/>
</dbReference>
<dbReference type="EMBL" id="LXMD01000021">
    <property type="protein sequence ID" value="OCG74783.1"/>
    <property type="molecule type" value="Genomic_DNA"/>
</dbReference>
<name>A0A1B9NDY1_9MICO</name>
<keyword evidence="4" id="KW-1185">Reference proteome</keyword>
<dbReference type="InterPro" id="IPR026004">
    <property type="entry name" value="Septum_form"/>
</dbReference>
<feature type="signal peptide" evidence="1">
    <location>
        <begin position="1"/>
        <end position="18"/>
    </location>
</feature>
<reference evidence="3 4" key="1">
    <citation type="submission" date="2016-05" db="EMBL/GenBank/DDBJ databases">
        <authorList>
            <person name="Lavstsen T."/>
            <person name="Jespersen J.S."/>
        </authorList>
    </citation>
    <scope>NUCLEOTIDE SEQUENCE [LARGE SCALE GENOMIC DNA]</scope>
    <source>
        <strain evidence="3 4">YLB-01</strain>
    </source>
</reference>
<evidence type="ECO:0000256" key="1">
    <source>
        <dbReference type="SAM" id="SignalP"/>
    </source>
</evidence>
<evidence type="ECO:0000259" key="2">
    <source>
        <dbReference type="Pfam" id="PF13845"/>
    </source>
</evidence>
<proteinExistence type="predicted"/>
<keyword evidence="1" id="KW-0732">Signal</keyword>
<dbReference type="Proteomes" id="UP000093355">
    <property type="component" value="Unassembled WGS sequence"/>
</dbReference>
<organism evidence="3 4">
    <name type="scientific">Microbacterium sediminis</name>
    <dbReference type="NCBI Taxonomy" id="904291"/>
    <lineage>
        <taxon>Bacteria</taxon>
        <taxon>Bacillati</taxon>
        <taxon>Actinomycetota</taxon>
        <taxon>Actinomycetes</taxon>
        <taxon>Micrococcales</taxon>
        <taxon>Microbacteriaceae</taxon>
        <taxon>Microbacterium</taxon>
    </lineage>
</organism>
<accession>A0A1B9NDY1</accession>
<dbReference type="STRING" id="904291.A7J15_04490"/>
<feature type="chain" id="PRO_5038706149" description="Septum formation-related domain-containing protein" evidence="1">
    <location>
        <begin position="19"/>
        <end position="171"/>
    </location>
</feature>
<protein>
    <recommendedName>
        <fullName evidence="2">Septum formation-related domain-containing protein</fullName>
    </recommendedName>
</protein>
<comment type="caution">
    <text evidence="3">The sequence shown here is derived from an EMBL/GenBank/DDBJ whole genome shotgun (WGS) entry which is preliminary data.</text>
</comment>
<dbReference type="PROSITE" id="PS51257">
    <property type="entry name" value="PROKAR_LIPOPROTEIN"/>
    <property type="match status" value="1"/>
</dbReference>
<evidence type="ECO:0000313" key="4">
    <source>
        <dbReference type="Proteomes" id="UP000093355"/>
    </source>
</evidence>
<feature type="domain" description="Septum formation-related" evidence="2">
    <location>
        <begin position="55"/>
        <end position="169"/>
    </location>
</feature>
<sequence>MRTVLTTGAILFATASIAGCSAVSDLLDSGGAQRDEETNEVTEEGTDSVFEISVGDCLLEPDGEEVSDVTVVPCDEPHDYEFFHEFDLPEGEWPGNEAVWEQANAGCEAEFENFAGIAFQDSATLWYNNFTPTEGTWGDGDRLVQCLIYEASDEQGQEIVQVTGTLAGAAR</sequence>
<dbReference type="AlphaFoldDB" id="A0A1B9NDY1"/>
<evidence type="ECO:0000313" key="3">
    <source>
        <dbReference type="EMBL" id="OCG74783.1"/>
    </source>
</evidence>
<gene>
    <name evidence="3" type="ORF">A7J15_04490</name>
</gene>